<gene>
    <name evidence="1" type="ORF">SCLCIDRAFT_1219108</name>
</gene>
<dbReference type="EMBL" id="KN822095">
    <property type="protein sequence ID" value="KIM57839.1"/>
    <property type="molecule type" value="Genomic_DNA"/>
</dbReference>
<dbReference type="Proteomes" id="UP000053989">
    <property type="component" value="Unassembled WGS sequence"/>
</dbReference>
<sequence>MFSQPSKSNLSASQPSMALGYVIHSPCRLPSCSLLVRLRTTGPTSHVPAKVSEDSRANKIFPGRKAGSLVQYLNLHYFNFPSACEPSASLNWLKTG</sequence>
<evidence type="ECO:0000313" key="2">
    <source>
        <dbReference type="Proteomes" id="UP000053989"/>
    </source>
</evidence>
<name>A0A0C3DNL6_9AGAM</name>
<proteinExistence type="predicted"/>
<dbReference type="AlphaFoldDB" id="A0A0C3DNL6"/>
<reference evidence="2" key="2">
    <citation type="submission" date="2015-01" db="EMBL/GenBank/DDBJ databases">
        <title>Evolutionary Origins and Diversification of the Mycorrhizal Mutualists.</title>
        <authorList>
            <consortium name="DOE Joint Genome Institute"/>
            <consortium name="Mycorrhizal Genomics Consortium"/>
            <person name="Kohler A."/>
            <person name="Kuo A."/>
            <person name="Nagy L.G."/>
            <person name="Floudas D."/>
            <person name="Copeland A."/>
            <person name="Barry K.W."/>
            <person name="Cichocki N."/>
            <person name="Veneault-Fourrey C."/>
            <person name="LaButti K."/>
            <person name="Lindquist E.A."/>
            <person name="Lipzen A."/>
            <person name="Lundell T."/>
            <person name="Morin E."/>
            <person name="Murat C."/>
            <person name="Riley R."/>
            <person name="Ohm R."/>
            <person name="Sun H."/>
            <person name="Tunlid A."/>
            <person name="Henrissat B."/>
            <person name="Grigoriev I.V."/>
            <person name="Hibbett D.S."/>
            <person name="Martin F."/>
        </authorList>
    </citation>
    <scope>NUCLEOTIDE SEQUENCE [LARGE SCALE GENOMIC DNA]</scope>
    <source>
        <strain evidence="2">Foug A</strain>
    </source>
</reference>
<evidence type="ECO:0000313" key="1">
    <source>
        <dbReference type="EMBL" id="KIM57839.1"/>
    </source>
</evidence>
<protein>
    <submittedName>
        <fullName evidence="1">Uncharacterized protein</fullName>
    </submittedName>
</protein>
<organism evidence="1 2">
    <name type="scientific">Scleroderma citrinum Foug A</name>
    <dbReference type="NCBI Taxonomy" id="1036808"/>
    <lineage>
        <taxon>Eukaryota</taxon>
        <taxon>Fungi</taxon>
        <taxon>Dikarya</taxon>
        <taxon>Basidiomycota</taxon>
        <taxon>Agaricomycotina</taxon>
        <taxon>Agaricomycetes</taxon>
        <taxon>Agaricomycetidae</taxon>
        <taxon>Boletales</taxon>
        <taxon>Sclerodermatineae</taxon>
        <taxon>Sclerodermataceae</taxon>
        <taxon>Scleroderma</taxon>
    </lineage>
</organism>
<accession>A0A0C3DNL6</accession>
<reference evidence="1 2" key="1">
    <citation type="submission" date="2014-04" db="EMBL/GenBank/DDBJ databases">
        <authorList>
            <consortium name="DOE Joint Genome Institute"/>
            <person name="Kuo A."/>
            <person name="Kohler A."/>
            <person name="Nagy L.G."/>
            <person name="Floudas D."/>
            <person name="Copeland A."/>
            <person name="Barry K.W."/>
            <person name="Cichocki N."/>
            <person name="Veneault-Fourrey C."/>
            <person name="LaButti K."/>
            <person name="Lindquist E.A."/>
            <person name="Lipzen A."/>
            <person name="Lundell T."/>
            <person name="Morin E."/>
            <person name="Murat C."/>
            <person name="Sun H."/>
            <person name="Tunlid A."/>
            <person name="Henrissat B."/>
            <person name="Grigoriev I.V."/>
            <person name="Hibbett D.S."/>
            <person name="Martin F."/>
            <person name="Nordberg H.P."/>
            <person name="Cantor M.N."/>
            <person name="Hua S.X."/>
        </authorList>
    </citation>
    <scope>NUCLEOTIDE SEQUENCE [LARGE SCALE GENOMIC DNA]</scope>
    <source>
        <strain evidence="1 2">Foug A</strain>
    </source>
</reference>
<keyword evidence="2" id="KW-1185">Reference proteome</keyword>
<dbReference type="InParanoid" id="A0A0C3DNL6"/>
<dbReference type="HOGENOM" id="CLU_2360997_0_0_1"/>